<sequence>MNSELTRNTLDWWEKKRIWYNLIVLIFGVWQIINERPDTFNHEDILGVVLYGLGANILYSIGILIELLDEYYFKTLFKFKRFRWFFLVIGTLFSIFYTTWLIILYYNGPVWTW</sequence>
<evidence type="ECO:0000313" key="3">
    <source>
        <dbReference type="Proteomes" id="UP000198379"/>
    </source>
</evidence>
<reference evidence="2 3" key="1">
    <citation type="submission" date="2017-06" db="EMBL/GenBank/DDBJ databases">
        <authorList>
            <person name="Kim H.J."/>
            <person name="Triplett B.A."/>
        </authorList>
    </citation>
    <scope>NUCLEOTIDE SEQUENCE [LARGE SCALE GENOMIC DNA]</scope>
    <source>
        <strain evidence="2 3">DSM 25597</strain>
    </source>
</reference>
<dbReference type="AlphaFoldDB" id="A0A238ZK05"/>
<feature type="transmembrane region" description="Helical" evidence="1">
    <location>
        <begin position="45"/>
        <end position="65"/>
    </location>
</feature>
<name>A0A238ZK05_9FLAO</name>
<gene>
    <name evidence="2" type="ORF">SAMN06265376_103280</name>
</gene>
<keyword evidence="3" id="KW-1185">Reference proteome</keyword>
<keyword evidence="1" id="KW-0472">Membrane</keyword>
<organism evidence="2 3">
    <name type="scientific">Dokdonia pacifica</name>
    <dbReference type="NCBI Taxonomy" id="1627892"/>
    <lineage>
        <taxon>Bacteria</taxon>
        <taxon>Pseudomonadati</taxon>
        <taxon>Bacteroidota</taxon>
        <taxon>Flavobacteriia</taxon>
        <taxon>Flavobacteriales</taxon>
        <taxon>Flavobacteriaceae</taxon>
        <taxon>Dokdonia</taxon>
    </lineage>
</organism>
<feature type="transmembrane region" description="Helical" evidence="1">
    <location>
        <begin position="85"/>
        <end position="106"/>
    </location>
</feature>
<proteinExistence type="predicted"/>
<dbReference type="EMBL" id="FZNY01000003">
    <property type="protein sequence ID" value="SNR83391.1"/>
    <property type="molecule type" value="Genomic_DNA"/>
</dbReference>
<keyword evidence="1" id="KW-0812">Transmembrane</keyword>
<protein>
    <submittedName>
        <fullName evidence="2">Uncharacterized protein</fullName>
    </submittedName>
</protein>
<dbReference type="Proteomes" id="UP000198379">
    <property type="component" value="Unassembled WGS sequence"/>
</dbReference>
<dbReference type="OrthoDB" id="1190950at2"/>
<keyword evidence="1" id="KW-1133">Transmembrane helix</keyword>
<accession>A0A238ZK05</accession>
<evidence type="ECO:0000313" key="2">
    <source>
        <dbReference type="EMBL" id="SNR83391.1"/>
    </source>
</evidence>
<dbReference type="RefSeq" id="WP_089371603.1">
    <property type="nucleotide sequence ID" value="NZ_BMEP01000001.1"/>
</dbReference>
<feature type="transmembrane region" description="Helical" evidence="1">
    <location>
        <begin position="18"/>
        <end position="33"/>
    </location>
</feature>
<evidence type="ECO:0000256" key="1">
    <source>
        <dbReference type="SAM" id="Phobius"/>
    </source>
</evidence>